<protein>
    <submittedName>
        <fullName evidence="2">Uncharacterized protein</fullName>
    </submittedName>
</protein>
<dbReference type="Proteomes" id="UP000479710">
    <property type="component" value="Unassembled WGS sequence"/>
</dbReference>
<proteinExistence type="predicted"/>
<evidence type="ECO:0000313" key="3">
    <source>
        <dbReference type="Proteomes" id="UP000479710"/>
    </source>
</evidence>
<keyword evidence="3" id="KW-1185">Reference proteome</keyword>
<dbReference type="EMBL" id="SPHZ02000008">
    <property type="protein sequence ID" value="KAF0902117.1"/>
    <property type="molecule type" value="Genomic_DNA"/>
</dbReference>
<feature type="region of interest" description="Disordered" evidence="1">
    <location>
        <begin position="1"/>
        <end position="23"/>
    </location>
</feature>
<comment type="caution">
    <text evidence="2">The sequence shown here is derived from an EMBL/GenBank/DDBJ whole genome shotgun (WGS) entry which is preliminary data.</text>
</comment>
<feature type="compositionally biased region" description="Basic residues" evidence="1">
    <location>
        <begin position="107"/>
        <end position="120"/>
    </location>
</feature>
<feature type="compositionally biased region" description="Polar residues" evidence="1">
    <location>
        <begin position="86"/>
        <end position="99"/>
    </location>
</feature>
<evidence type="ECO:0000313" key="2">
    <source>
        <dbReference type="EMBL" id="KAF0902117.1"/>
    </source>
</evidence>
<reference evidence="2 3" key="1">
    <citation type="submission" date="2019-11" db="EMBL/GenBank/DDBJ databases">
        <title>Whole genome sequence of Oryza granulata.</title>
        <authorList>
            <person name="Li W."/>
        </authorList>
    </citation>
    <scope>NUCLEOTIDE SEQUENCE [LARGE SCALE GENOMIC DNA]</scope>
    <source>
        <strain evidence="3">cv. Menghai</strain>
        <tissue evidence="2">Leaf</tissue>
    </source>
</reference>
<name>A0A6G1CPW5_9ORYZ</name>
<dbReference type="AlphaFoldDB" id="A0A6G1CPW5"/>
<organism evidence="2 3">
    <name type="scientific">Oryza meyeriana var. granulata</name>
    <dbReference type="NCBI Taxonomy" id="110450"/>
    <lineage>
        <taxon>Eukaryota</taxon>
        <taxon>Viridiplantae</taxon>
        <taxon>Streptophyta</taxon>
        <taxon>Embryophyta</taxon>
        <taxon>Tracheophyta</taxon>
        <taxon>Spermatophyta</taxon>
        <taxon>Magnoliopsida</taxon>
        <taxon>Liliopsida</taxon>
        <taxon>Poales</taxon>
        <taxon>Poaceae</taxon>
        <taxon>BOP clade</taxon>
        <taxon>Oryzoideae</taxon>
        <taxon>Oryzeae</taxon>
        <taxon>Oryzinae</taxon>
        <taxon>Oryza</taxon>
        <taxon>Oryza meyeriana</taxon>
    </lineage>
</organism>
<accession>A0A6G1CPW5</accession>
<gene>
    <name evidence="2" type="ORF">E2562_012885</name>
</gene>
<sequence length="120" mass="13096">MDSEVEFSSYEEAGGSMDREEEARVMEIDPTNGATEKIKLRKNVTKAWFPVEVSTPNRATSTSEAILQSSPGVVTRRRLAVLMGKGTSSQPPTMAISTPTIQATPKKIAKKITPKKMKKA</sequence>
<feature type="region of interest" description="Disordered" evidence="1">
    <location>
        <begin position="84"/>
        <end position="120"/>
    </location>
</feature>
<evidence type="ECO:0000256" key="1">
    <source>
        <dbReference type="SAM" id="MobiDB-lite"/>
    </source>
</evidence>